<dbReference type="STRING" id="1406840.Q763_11080"/>
<proteinExistence type="predicted"/>
<evidence type="ECO:0000256" key="1">
    <source>
        <dbReference type="SAM" id="Phobius"/>
    </source>
</evidence>
<accession>A0A0A2LKW3</accession>
<name>A0A0A2LKW3_9FLAO</name>
<keyword evidence="1" id="KW-1133">Transmembrane helix</keyword>
<comment type="caution">
    <text evidence="2">The sequence shown here is derived from an EMBL/GenBank/DDBJ whole genome shotgun (WGS) entry which is preliminary data.</text>
</comment>
<feature type="transmembrane region" description="Helical" evidence="1">
    <location>
        <begin position="12"/>
        <end position="33"/>
    </location>
</feature>
<evidence type="ECO:0000313" key="2">
    <source>
        <dbReference type="EMBL" id="KGO80549.1"/>
    </source>
</evidence>
<dbReference type="Proteomes" id="UP000030129">
    <property type="component" value="Unassembled WGS sequence"/>
</dbReference>
<dbReference type="eggNOG" id="COG2928">
    <property type="taxonomic scope" value="Bacteria"/>
</dbReference>
<protein>
    <recommendedName>
        <fullName evidence="4">DUF502 domain-containing protein</fullName>
    </recommendedName>
</protein>
<evidence type="ECO:0008006" key="4">
    <source>
        <dbReference type="Google" id="ProtNLM"/>
    </source>
</evidence>
<reference evidence="2 3" key="1">
    <citation type="submission" date="2013-09" db="EMBL/GenBank/DDBJ databases">
        <authorList>
            <person name="Zeng Z."/>
            <person name="Chen C."/>
        </authorList>
    </citation>
    <scope>NUCLEOTIDE SEQUENCE [LARGE SCALE GENOMIC DNA]</scope>
    <source>
        <strain evidence="2 3">F44-8</strain>
    </source>
</reference>
<sequence length="197" mass="21848">MSIIKKPTRAVILGGLFLVIPLVLILIIINHAIQILIPLGQKISDLLNIHSVFGAATLTVICVLLIVFLCYVAGMLIQIGLVRQWGKKMEQQLFLVVPSLQVLKYRLIDENRTGVEGAWKAILLKDGDFYLLAFITDEGDDKFMSVFIPDAPNMGGGEIRFVEKATCEYEPISMHVAMSALNSFGASGRPWEHIKKP</sequence>
<dbReference type="AlphaFoldDB" id="A0A0A2LKW3"/>
<gene>
    <name evidence="2" type="ORF">Q763_11080</name>
</gene>
<organism evidence="2 3">
    <name type="scientific">Flavobacterium beibuense F44-8</name>
    <dbReference type="NCBI Taxonomy" id="1406840"/>
    <lineage>
        <taxon>Bacteria</taxon>
        <taxon>Pseudomonadati</taxon>
        <taxon>Bacteroidota</taxon>
        <taxon>Flavobacteriia</taxon>
        <taxon>Flavobacteriales</taxon>
        <taxon>Flavobacteriaceae</taxon>
        <taxon>Flavobacterium</taxon>
    </lineage>
</organism>
<evidence type="ECO:0000313" key="3">
    <source>
        <dbReference type="Proteomes" id="UP000030129"/>
    </source>
</evidence>
<dbReference type="EMBL" id="JRLV01000010">
    <property type="protein sequence ID" value="KGO80549.1"/>
    <property type="molecule type" value="Genomic_DNA"/>
</dbReference>
<keyword evidence="1" id="KW-0812">Transmembrane</keyword>
<keyword evidence="3" id="KW-1185">Reference proteome</keyword>
<keyword evidence="1" id="KW-0472">Membrane</keyword>
<feature type="transmembrane region" description="Helical" evidence="1">
    <location>
        <begin position="53"/>
        <end position="82"/>
    </location>
</feature>